<dbReference type="GO" id="GO:0004177">
    <property type="term" value="F:aminopeptidase activity"/>
    <property type="evidence" value="ECO:0007669"/>
    <property type="project" value="UniProtKB-KW"/>
</dbReference>
<name>A0ABW4BP58_9LACO</name>
<evidence type="ECO:0000256" key="9">
    <source>
        <dbReference type="ARBA" id="ARBA00023049"/>
    </source>
</evidence>
<accession>A0ABW4BP58</accession>
<dbReference type="InterPro" id="IPR035097">
    <property type="entry name" value="M29_N-terminal"/>
</dbReference>
<evidence type="ECO:0000256" key="8">
    <source>
        <dbReference type="ARBA" id="ARBA00022801"/>
    </source>
</evidence>
<evidence type="ECO:0000313" key="11">
    <source>
        <dbReference type="Proteomes" id="UP001597191"/>
    </source>
</evidence>
<dbReference type="SUPFAM" id="SSF144052">
    <property type="entry name" value="Thermophilic metalloprotease-like"/>
    <property type="match status" value="1"/>
</dbReference>
<evidence type="ECO:0000313" key="10">
    <source>
        <dbReference type="EMBL" id="MFD1411443.1"/>
    </source>
</evidence>
<comment type="cofactor">
    <cofactor evidence="2">
        <name>Mg(2+)</name>
        <dbReference type="ChEBI" id="CHEBI:18420"/>
    </cofactor>
</comment>
<dbReference type="InterPro" id="IPR052170">
    <property type="entry name" value="M29_Exopeptidase"/>
</dbReference>
<dbReference type="PANTHER" id="PTHR34448">
    <property type="entry name" value="AMINOPEPTIDASE"/>
    <property type="match status" value="1"/>
</dbReference>
<comment type="cofactor">
    <cofactor evidence="3">
        <name>Zn(2+)</name>
        <dbReference type="ChEBI" id="CHEBI:29105"/>
    </cofactor>
</comment>
<evidence type="ECO:0000256" key="3">
    <source>
        <dbReference type="ARBA" id="ARBA00001947"/>
    </source>
</evidence>
<evidence type="ECO:0000256" key="6">
    <source>
        <dbReference type="ARBA" id="ARBA00022670"/>
    </source>
</evidence>
<reference evidence="11" key="1">
    <citation type="journal article" date="2019" name="Int. J. Syst. Evol. Microbiol.">
        <title>The Global Catalogue of Microorganisms (GCM) 10K type strain sequencing project: providing services to taxonomists for standard genome sequencing and annotation.</title>
        <authorList>
            <consortium name="The Broad Institute Genomics Platform"/>
            <consortium name="The Broad Institute Genome Sequencing Center for Infectious Disease"/>
            <person name="Wu L."/>
            <person name="Ma J."/>
        </authorList>
    </citation>
    <scope>NUCLEOTIDE SEQUENCE [LARGE SCALE GENOMIC DNA]</scope>
    <source>
        <strain evidence="11">CCM 8937</strain>
    </source>
</reference>
<comment type="caution">
    <text evidence="10">The sequence shown here is derived from an EMBL/GenBank/DDBJ whole genome shotgun (WGS) entry which is preliminary data.</text>
</comment>
<gene>
    <name evidence="10" type="ORF">ACFQ4R_07580</name>
</gene>
<keyword evidence="9" id="KW-0482">Metalloprotease</keyword>
<comment type="similarity">
    <text evidence="4">Belongs to the peptidase M29 family.</text>
</comment>
<protein>
    <submittedName>
        <fullName evidence="10">Aminopeptidase</fullName>
    </submittedName>
</protein>
<dbReference type="Pfam" id="PF02073">
    <property type="entry name" value="Peptidase_M29"/>
    <property type="match status" value="1"/>
</dbReference>
<dbReference type="PANTHER" id="PTHR34448:SF3">
    <property type="entry name" value="AMINOPEPTIDASE AMPS"/>
    <property type="match status" value="1"/>
</dbReference>
<evidence type="ECO:0000256" key="7">
    <source>
        <dbReference type="ARBA" id="ARBA00022723"/>
    </source>
</evidence>
<sequence length="412" mass="45157">MTNTSFQNKLAAYANLAIKLGLQIQSGDWLHLTINLDQANLAHLLVEAAYQAGARKVMVQWQDDQLQRLDLTYQSAADLQTSLPYQEEQLQFIATNHVKRLVVVSTDPAALQGIPTEKIAAYQQRQSKGLAAVRNATQNNQLSWLIIAAASPAWAQKVFPQLTAEAATEELWQAIFKANRVDQPDPIAAWQQHRDDLSARAARLNQYQFDALHYQAPGTDLTIGLPKNHIWEAAGATNTQGEYFIPNMPTEEVFTAPDWLRVDGTVSSTKPLSYAGTVLSGLQLTFKNGQVIAATAKQGQATLEQLLATDEGARHLGEVALVPDQSPISQSGLIFYNTLFDENASDHLALGAAYPFSVKNGTKLNKLQLQKAGLNVSQVHVDFMVGSAEMNIDGLTKTGEVVPLFRKGNWAK</sequence>
<keyword evidence="7" id="KW-0479">Metal-binding</keyword>
<evidence type="ECO:0000256" key="4">
    <source>
        <dbReference type="ARBA" id="ARBA00008236"/>
    </source>
</evidence>
<dbReference type="EMBL" id="JBHTOH010000075">
    <property type="protein sequence ID" value="MFD1411443.1"/>
    <property type="molecule type" value="Genomic_DNA"/>
</dbReference>
<dbReference type="Proteomes" id="UP001597191">
    <property type="component" value="Unassembled WGS sequence"/>
</dbReference>
<dbReference type="Gene3D" id="3.40.1830.10">
    <property type="entry name" value="Thermophilic metalloprotease (M29)"/>
    <property type="match status" value="1"/>
</dbReference>
<dbReference type="PRINTS" id="PR00919">
    <property type="entry name" value="THERMOPTASE"/>
</dbReference>
<dbReference type="RefSeq" id="WP_125651345.1">
    <property type="nucleotide sequence ID" value="NZ_JBHTOH010000075.1"/>
</dbReference>
<keyword evidence="11" id="KW-1185">Reference proteome</keyword>
<comment type="cofactor">
    <cofactor evidence="1">
        <name>Co(2+)</name>
        <dbReference type="ChEBI" id="CHEBI:48828"/>
    </cofactor>
</comment>
<keyword evidence="6" id="KW-0645">Protease</keyword>
<proteinExistence type="inferred from homology"/>
<keyword evidence="5 10" id="KW-0031">Aminopeptidase</keyword>
<dbReference type="InterPro" id="IPR000787">
    <property type="entry name" value="Peptidase_M29"/>
</dbReference>
<evidence type="ECO:0000256" key="5">
    <source>
        <dbReference type="ARBA" id="ARBA00022438"/>
    </source>
</evidence>
<evidence type="ECO:0000256" key="2">
    <source>
        <dbReference type="ARBA" id="ARBA00001946"/>
    </source>
</evidence>
<organism evidence="10 11">
    <name type="scientific">Lapidilactobacillus gannanensis</name>
    <dbReference type="NCBI Taxonomy" id="2486002"/>
    <lineage>
        <taxon>Bacteria</taxon>
        <taxon>Bacillati</taxon>
        <taxon>Bacillota</taxon>
        <taxon>Bacilli</taxon>
        <taxon>Lactobacillales</taxon>
        <taxon>Lactobacillaceae</taxon>
        <taxon>Lapidilactobacillus</taxon>
    </lineage>
</organism>
<evidence type="ECO:0000256" key="1">
    <source>
        <dbReference type="ARBA" id="ARBA00001941"/>
    </source>
</evidence>
<keyword evidence="8" id="KW-0378">Hydrolase</keyword>